<evidence type="ECO:0000256" key="5">
    <source>
        <dbReference type="ARBA" id="ARBA00022556"/>
    </source>
</evidence>
<evidence type="ECO:0000256" key="1">
    <source>
        <dbReference type="ARBA" id="ARBA00002056"/>
    </source>
</evidence>
<organism evidence="11 12">
    <name type="scientific">Desulfuromonas thiophila</name>
    <dbReference type="NCBI Taxonomy" id="57664"/>
    <lineage>
        <taxon>Bacteria</taxon>
        <taxon>Pseudomonadati</taxon>
        <taxon>Thermodesulfobacteriota</taxon>
        <taxon>Desulfuromonadia</taxon>
        <taxon>Desulfuromonadales</taxon>
        <taxon>Desulfuromonadaceae</taxon>
        <taxon>Desulfuromonas</taxon>
    </lineage>
</organism>
<dbReference type="NCBIfam" id="TIGR00215">
    <property type="entry name" value="lpxB"/>
    <property type="match status" value="1"/>
</dbReference>
<accession>A0A1G7BUD4</accession>
<comment type="similarity">
    <text evidence="10">Belongs to the LpxB family.</text>
</comment>
<sequence>MSSMPSPFPYGASPQLSLATDPDCRRVLLVAGEASGDLLGAHLAQALLRQDSRLQLYGLGGERMAAAGCRLLAPASALSVMGLVEVVRHLPRILAVFRLLTGALRGPLRPDLVILIDSPDFNLPLATRARRAGVPVLYYVSPQVWAWRAGRVRRIARDVAKLAAILPFEPACYQGLPLDVRYVGHPLLDEVDRAGAEPPLPAAAWPERTTAWPLIGLFPGSRPTELAFSVPLLLETARRLRQIYPTAAFIVPLAPGLAAAPLRQAITAAGLPIRLTDASVYAVARSCTLVLAVSGTVTLQVALMETPLILFYRTAPLSYALGRLLVRIRHFGLPNIIAGRRLVPELLQHEASPERLVAEARRLLDQPALVRQLRDELRGLRQQMGTPGCAERVAAMAFELLGQRP</sequence>
<dbReference type="InterPro" id="IPR003835">
    <property type="entry name" value="Glyco_trans_19"/>
</dbReference>
<dbReference type="GO" id="GO:0009245">
    <property type="term" value="P:lipid A biosynthetic process"/>
    <property type="evidence" value="ECO:0007669"/>
    <property type="project" value="UniProtKB-UniRule"/>
</dbReference>
<evidence type="ECO:0000256" key="8">
    <source>
        <dbReference type="ARBA" id="ARBA00023098"/>
    </source>
</evidence>
<comment type="pathway">
    <text evidence="10">Bacterial outer membrane biogenesis; LPS lipid A biosynthesis.</text>
</comment>
<keyword evidence="6 10" id="KW-0328">Glycosyltransferase</keyword>
<evidence type="ECO:0000256" key="10">
    <source>
        <dbReference type="HAMAP-Rule" id="MF_00392"/>
    </source>
</evidence>
<keyword evidence="8 10" id="KW-0443">Lipid metabolism</keyword>
<evidence type="ECO:0000256" key="6">
    <source>
        <dbReference type="ARBA" id="ARBA00022676"/>
    </source>
</evidence>
<dbReference type="AlphaFoldDB" id="A0A1G7BUD4"/>
<comment type="function">
    <text evidence="1 10">Condensation of UDP-2,3-diacylglucosamine and 2,3-diacylglucosamine-1-phosphate to form lipid A disaccharide, a precursor of lipid A, a phosphorylated glycolipid that anchors the lipopolysaccharide to the outer membrane of the cell.</text>
</comment>
<keyword evidence="7 10" id="KW-0808">Transferase</keyword>
<dbReference type="STRING" id="57664.SAMN05661003_10721"/>
<evidence type="ECO:0000256" key="9">
    <source>
        <dbReference type="ARBA" id="ARBA00048975"/>
    </source>
</evidence>
<protein>
    <recommendedName>
        <fullName evidence="3 10">Lipid-A-disaccharide synthase</fullName>
        <ecNumber evidence="2 10">2.4.1.182</ecNumber>
    </recommendedName>
</protein>
<keyword evidence="12" id="KW-1185">Reference proteome</keyword>
<reference evidence="12" key="1">
    <citation type="submission" date="2016-10" db="EMBL/GenBank/DDBJ databases">
        <authorList>
            <person name="Varghese N."/>
            <person name="Submissions S."/>
        </authorList>
    </citation>
    <scope>NUCLEOTIDE SEQUENCE [LARGE SCALE GENOMIC DNA]</scope>
    <source>
        <strain evidence="12">DSM 8987</strain>
    </source>
</reference>
<evidence type="ECO:0000313" key="11">
    <source>
        <dbReference type="EMBL" id="SDE29785.1"/>
    </source>
</evidence>
<dbReference type="UniPathway" id="UPA00973"/>
<gene>
    <name evidence="10" type="primary">lpxB</name>
    <name evidence="11" type="ORF">SAMN05661003_10721</name>
</gene>
<dbReference type="Proteomes" id="UP000243205">
    <property type="component" value="Unassembled WGS sequence"/>
</dbReference>
<dbReference type="GO" id="GO:0008915">
    <property type="term" value="F:lipid-A-disaccharide synthase activity"/>
    <property type="evidence" value="ECO:0007669"/>
    <property type="project" value="UniProtKB-UniRule"/>
</dbReference>
<dbReference type="PANTHER" id="PTHR30372">
    <property type="entry name" value="LIPID-A-DISACCHARIDE SYNTHASE"/>
    <property type="match status" value="1"/>
</dbReference>
<evidence type="ECO:0000256" key="3">
    <source>
        <dbReference type="ARBA" id="ARBA00020902"/>
    </source>
</evidence>
<evidence type="ECO:0000313" key="12">
    <source>
        <dbReference type="Proteomes" id="UP000243205"/>
    </source>
</evidence>
<evidence type="ECO:0000256" key="4">
    <source>
        <dbReference type="ARBA" id="ARBA00022516"/>
    </source>
</evidence>
<evidence type="ECO:0000256" key="2">
    <source>
        <dbReference type="ARBA" id="ARBA00012687"/>
    </source>
</evidence>
<dbReference type="HAMAP" id="MF_00392">
    <property type="entry name" value="LpxB"/>
    <property type="match status" value="1"/>
</dbReference>
<dbReference type="Pfam" id="PF02684">
    <property type="entry name" value="LpxB"/>
    <property type="match status" value="1"/>
</dbReference>
<evidence type="ECO:0000256" key="7">
    <source>
        <dbReference type="ARBA" id="ARBA00022679"/>
    </source>
</evidence>
<dbReference type="PANTHER" id="PTHR30372:SF4">
    <property type="entry name" value="LIPID-A-DISACCHARIDE SYNTHASE, MITOCHONDRIAL-RELATED"/>
    <property type="match status" value="1"/>
</dbReference>
<comment type="catalytic activity">
    <reaction evidence="9 10">
        <text>a lipid X + a UDP-2-N,3-O-bis[(3R)-3-hydroxyacyl]-alpha-D-glucosamine = a lipid A disaccharide + UDP + H(+)</text>
        <dbReference type="Rhea" id="RHEA:67828"/>
        <dbReference type="ChEBI" id="CHEBI:15378"/>
        <dbReference type="ChEBI" id="CHEBI:58223"/>
        <dbReference type="ChEBI" id="CHEBI:137748"/>
        <dbReference type="ChEBI" id="CHEBI:176338"/>
        <dbReference type="ChEBI" id="CHEBI:176343"/>
        <dbReference type="EC" id="2.4.1.182"/>
    </reaction>
</comment>
<dbReference type="GO" id="GO:0016020">
    <property type="term" value="C:membrane"/>
    <property type="evidence" value="ECO:0007669"/>
    <property type="project" value="GOC"/>
</dbReference>
<dbReference type="EC" id="2.4.1.182" evidence="2 10"/>
<proteinExistence type="inferred from homology"/>
<dbReference type="RefSeq" id="WP_245691410.1">
    <property type="nucleotide sequence ID" value="NZ_FNAQ01000007.1"/>
</dbReference>
<dbReference type="SUPFAM" id="SSF53756">
    <property type="entry name" value="UDP-Glycosyltransferase/glycogen phosphorylase"/>
    <property type="match status" value="1"/>
</dbReference>
<keyword evidence="5 10" id="KW-0441">Lipid A biosynthesis</keyword>
<dbReference type="EMBL" id="FNAQ01000007">
    <property type="protein sequence ID" value="SDE29785.1"/>
    <property type="molecule type" value="Genomic_DNA"/>
</dbReference>
<keyword evidence="4 10" id="KW-0444">Lipid biosynthesis</keyword>
<name>A0A1G7BUD4_9BACT</name>
<dbReference type="GO" id="GO:0005543">
    <property type="term" value="F:phospholipid binding"/>
    <property type="evidence" value="ECO:0007669"/>
    <property type="project" value="TreeGrafter"/>
</dbReference>